<protein>
    <submittedName>
        <fullName evidence="2">Uncharacterized protein</fullName>
    </submittedName>
</protein>
<organism evidence="2 3">
    <name type="scientific">Profundibacterium mesophilum KAUST100406-0324</name>
    <dbReference type="NCBI Taxonomy" id="1037889"/>
    <lineage>
        <taxon>Bacteria</taxon>
        <taxon>Pseudomonadati</taxon>
        <taxon>Pseudomonadota</taxon>
        <taxon>Alphaproteobacteria</taxon>
        <taxon>Rhodobacterales</taxon>
        <taxon>Roseobacteraceae</taxon>
        <taxon>Profundibacterium</taxon>
    </lineage>
</organism>
<sequence length="44" mass="4568">MTSHTSQTTAQTTAQPAPKSAGGAQMPRPAAQPAPVRYTDWASI</sequence>
<accession>A0A921TCB8</accession>
<dbReference type="EMBL" id="APKE01000033">
    <property type="protein sequence ID" value="KAF0674941.1"/>
    <property type="molecule type" value="Genomic_DNA"/>
</dbReference>
<dbReference type="RefSeq" id="WP_268892423.1">
    <property type="nucleotide sequence ID" value="NZ_APKE01000033.1"/>
</dbReference>
<proteinExistence type="predicted"/>
<feature type="compositionally biased region" description="Low complexity" evidence="1">
    <location>
        <begin position="1"/>
        <end position="35"/>
    </location>
</feature>
<reference evidence="2" key="1">
    <citation type="submission" date="2013-03" db="EMBL/GenBank/DDBJ databases">
        <title>Genome Sequence of the Profundibacterium mesophilum strain KAUST100406-0324T from Red Sea, a novel genus in the family Rhodobacteraceae.</title>
        <authorList>
            <person name="Essack M."/>
            <person name="Alam I."/>
            <person name="Lafi F."/>
            <person name="Alawi W."/>
            <person name="Kamanu F."/>
            <person name="Al-Suwailem A."/>
            <person name="Lee O.O."/>
            <person name="Xu Y."/>
            <person name="Bajic V."/>
            <person name="Qian P.-Y."/>
            <person name="Archer J."/>
        </authorList>
    </citation>
    <scope>NUCLEOTIDE SEQUENCE</scope>
    <source>
        <strain evidence="2">KAUST100406-0324</strain>
    </source>
</reference>
<evidence type="ECO:0000313" key="2">
    <source>
        <dbReference type="EMBL" id="KAF0674941.1"/>
    </source>
</evidence>
<keyword evidence="3" id="KW-1185">Reference proteome</keyword>
<evidence type="ECO:0000256" key="1">
    <source>
        <dbReference type="SAM" id="MobiDB-lite"/>
    </source>
</evidence>
<evidence type="ECO:0000313" key="3">
    <source>
        <dbReference type="Proteomes" id="UP000698242"/>
    </source>
</evidence>
<comment type="caution">
    <text evidence="2">The sequence shown here is derived from an EMBL/GenBank/DDBJ whole genome shotgun (WGS) entry which is preliminary data.</text>
</comment>
<gene>
    <name evidence="2" type="ORF">PMES_02649</name>
</gene>
<dbReference type="Proteomes" id="UP000698242">
    <property type="component" value="Unassembled WGS sequence"/>
</dbReference>
<name>A0A921TCB8_9RHOB</name>
<dbReference type="AlphaFoldDB" id="A0A921TCB8"/>
<feature type="region of interest" description="Disordered" evidence="1">
    <location>
        <begin position="1"/>
        <end position="44"/>
    </location>
</feature>